<evidence type="ECO:0000256" key="2">
    <source>
        <dbReference type="ARBA" id="ARBA00022946"/>
    </source>
</evidence>
<evidence type="ECO:0000256" key="1">
    <source>
        <dbReference type="ARBA" id="ARBA00007692"/>
    </source>
</evidence>
<comment type="similarity">
    <text evidence="1">Belongs to the mTERF family.</text>
</comment>
<dbReference type="OrthoDB" id="10064535at2759"/>
<dbReference type="PANTHER" id="PTHR15437">
    <property type="entry name" value="TRANSCRIPTION TERMINATION FACTOR, MITOCHONDRIAL"/>
    <property type="match status" value="1"/>
</dbReference>
<sequence>MLNQRHTILRRLYQYDPCFWKTMRSNFSSHEDNLIYLCKYLRISESKAKYLQIRHPAIKKLDVDQIKNLVGTLYDLGFNSKVLLDQPSLCSILPITLKYRFTVLEECGLNNISTQYLVSYLTLVKRKTIGELKQSGMIPQAFNIENRLASYMSQWPSSLTTLVYGDVEKFTLHSLRIKIIQRYLELMLDLSPDEFIRGIDTYPTIRHRPLQSINETLNILLSEILFPIKKIKSNLYLVHADPENLKNILYNFRSIGGIDIKEILRMYPKLAVIKFSTLLDIRKTLEEYGISKEAQMRCFQIYTLSPTTIKERLEEAKTIPEFNTFYGHPRFLKMIYYNKTATRRLMKLYSNNKKCLSLNILSGSSAHYEIFEKAPGDRLGKGKDLVFCISKSLGNSFNITDIRNILKRHPFWINIPLIQVKYVYEQLSVDFSVNDIYENIPILLYPWNRIRESLKLLEPSEKQNKWLASLPYEQIDLTMLSQSQKLSLILYLLEKNHYFSGNGVWSEEKHKNIVDLTKPL</sequence>
<gene>
    <name evidence="4" type="primary">LOC113392588</name>
</gene>
<keyword evidence="2" id="KW-0809">Transit peptide</keyword>
<reference evidence="4" key="1">
    <citation type="submission" date="2025-08" db="UniProtKB">
        <authorList>
            <consortium name="RefSeq"/>
        </authorList>
    </citation>
    <scope>IDENTIFICATION</scope>
    <source>
        <tissue evidence="4">Whole body</tissue>
    </source>
</reference>
<evidence type="ECO:0000313" key="4">
    <source>
        <dbReference type="RefSeq" id="XP_026484873.2"/>
    </source>
</evidence>
<proteinExistence type="inferred from homology"/>
<dbReference type="PANTHER" id="PTHR15437:SF7">
    <property type="entry name" value="TRANSCRIPTION TERMINATION FACTOR 5, MITOCHONDRIAL"/>
    <property type="match status" value="1"/>
</dbReference>
<dbReference type="Proteomes" id="UP001652626">
    <property type="component" value="Chromosome 5"/>
</dbReference>
<dbReference type="Gene3D" id="1.25.70.10">
    <property type="entry name" value="Transcription termination factor 3, mitochondrial"/>
    <property type="match status" value="1"/>
</dbReference>
<dbReference type="OMA" id="RHPNWCH"/>
<dbReference type="GeneID" id="113392588"/>
<evidence type="ECO:0000313" key="3">
    <source>
        <dbReference type="Proteomes" id="UP001652626"/>
    </source>
</evidence>
<accession>A0A8B8HJ51</accession>
<dbReference type="InterPro" id="IPR038538">
    <property type="entry name" value="MTERF_sf"/>
</dbReference>
<dbReference type="GO" id="GO:0006393">
    <property type="term" value="P:termination of mitochondrial transcription"/>
    <property type="evidence" value="ECO:0007669"/>
    <property type="project" value="TreeGrafter"/>
</dbReference>
<keyword evidence="3" id="KW-1185">Reference proteome</keyword>
<dbReference type="RefSeq" id="XP_026484873.2">
    <property type="nucleotide sequence ID" value="XM_026629088.2"/>
</dbReference>
<dbReference type="InterPro" id="IPR003690">
    <property type="entry name" value="MTERF"/>
</dbReference>
<protein>
    <submittedName>
        <fullName evidence="4">Transcription termination factor 5, mitochondrial-like</fullName>
    </submittedName>
</protein>
<organism evidence="3 4">
    <name type="scientific">Vanessa tameamea</name>
    <name type="common">Kamehameha butterfly</name>
    <dbReference type="NCBI Taxonomy" id="334116"/>
    <lineage>
        <taxon>Eukaryota</taxon>
        <taxon>Metazoa</taxon>
        <taxon>Ecdysozoa</taxon>
        <taxon>Arthropoda</taxon>
        <taxon>Hexapoda</taxon>
        <taxon>Insecta</taxon>
        <taxon>Pterygota</taxon>
        <taxon>Neoptera</taxon>
        <taxon>Endopterygota</taxon>
        <taxon>Lepidoptera</taxon>
        <taxon>Glossata</taxon>
        <taxon>Ditrysia</taxon>
        <taxon>Papilionoidea</taxon>
        <taxon>Nymphalidae</taxon>
        <taxon>Nymphalinae</taxon>
        <taxon>Vanessa</taxon>
    </lineage>
</organism>
<dbReference type="GO" id="GO:0005759">
    <property type="term" value="C:mitochondrial matrix"/>
    <property type="evidence" value="ECO:0007669"/>
    <property type="project" value="TreeGrafter"/>
</dbReference>
<dbReference type="GO" id="GO:0003676">
    <property type="term" value="F:nucleic acid binding"/>
    <property type="evidence" value="ECO:0007669"/>
    <property type="project" value="InterPro"/>
</dbReference>
<name>A0A8B8HJ51_VANTA</name>
<dbReference type="AlphaFoldDB" id="A0A8B8HJ51"/>